<dbReference type="AlphaFoldDB" id="A0A371X1W7"/>
<proteinExistence type="predicted"/>
<name>A0A371X1W7_9HYPH</name>
<keyword evidence="2" id="KW-1185">Reference proteome</keyword>
<dbReference type="SUPFAM" id="SSF81606">
    <property type="entry name" value="PP2C-like"/>
    <property type="match status" value="1"/>
</dbReference>
<gene>
    <name evidence="1" type="ORF">DY251_21045</name>
</gene>
<evidence type="ECO:0000313" key="1">
    <source>
        <dbReference type="EMBL" id="RFC63225.1"/>
    </source>
</evidence>
<dbReference type="Proteomes" id="UP000262379">
    <property type="component" value="Unassembled WGS sequence"/>
</dbReference>
<evidence type="ECO:0000313" key="2">
    <source>
        <dbReference type="Proteomes" id="UP000262379"/>
    </source>
</evidence>
<dbReference type="EMBL" id="QURN01000032">
    <property type="protein sequence ID" value="RFC63225.1"/>
    <property type="molecule type" value="Genomic_DNA"/>
</dbReference>
<protein>
    <recommendedName>
        <fullName evidence="3">Serine/threonine-protein phosphatase</fullName>
    </recommendedName>
</protein>
<evidence type="ECO:0008006" key="3">
    <source>
        <dbReference type="Google" id="ProtNLM"/>
    </source>
</evidence>
<dbReference type="RefSeq" id="WP_116625866.1">
    <property type="nucleotide sequence ID" value="NZ_QURN01000032.1"/>
</dbReference>
<accession>A0A371X1W7</accession>
<comment type="caution">
    <text evidence="1">The sequence shown here is derived from an EMBL/GenBank/DDBJ whole genome shotgun (WGS) entry which is preliminary data.</text>
</comment>
<dbReference type="Gene3D" id="3.60.40.10">
    <property type="entry name" value="PPM-type phosphatase domain"/>
    <property type="match status" value="1"/>
</dbReference>
<dbReference type="InterPro" id="IPR036457">
    <property type="entry name" value="PPM-type-like_dom_sf"/>
</dbReference>
<reference evidence="2" key="1">
    <citation type="submission" date="2018-08" db="EMBL/GenBank/DDBJ databases">
        <authorList>
            <person name="Im W.T."/>
        </authorList>
    </citation>
    <scope>NUCLEOTIDE SEQUENCE [LARGE SCALE GENOMIC DNA]</scope>
    <source>
        <strain evidence="2">LA-28</strain>
    </source>
</reference>
<sequence>MTLQIRWHCRQGTRTADNRDHAGIGIRGDAVLAIVLDGSTSSSASGEFAREIARRMVDWFVAGADEITADALIAQLRTTRAALTMDFRTASASYVLIYIEATCRALALHAGDCLVGRREEDGRIVWLVEPHTLANPLLPVPIERLAKDEARHRLTRSFRSRRFTAPDLNSFELDNRLLLVATDGFWAELEAPKQVAFIEGPAGALEQGRDDCGVLSILRGKSGSDIELIDAEAELNLYVAAHEPNLRR</sequence>
<organism evidence="1 2">
    <name type="scientific">Mesorhizobium denitrificans</name>
    <dbReference type="NCBI Taxonomy" id="2294114"/>
    <lineage>
        <taxon>Bacteria</taxon>
        <taxon>Pseudomonadati</taxon>
        <taxon>Pseudomonadota</taxon>
        <taxon>Alphaproteobacteria</taxon>
        <taxon>Hyphomicrobiales</taxon>
        <taxon>Phyllobacteriaceae</taxon>
        <taxon>Mesorhizobium</taxon>
    </lineage>
</organism>